<feature type="transmembrane region" description="Helical" evidence="1">
    <location>
        <begin position="36"/>
        <end position="57"/>
    </location>
</feature>
<dbReference type="EMBL" id="DQVM01000113">
    <property type="protein sequence ID" value="HIQ30073.1"/>
    <property type="molecule type" value="Genomic_DNA"/>
</dbReference>
<feature type="transmembrane region" description="Helical" evidence="1">
    <location>
        <begin position="149"/>
        <end position="169"/>
    </location>
</feature>
<proteinExistence type="predicted"/>
<reference evidence="2" key="1">
    <citation type="journal article" date="2020" name="ISME J.">
        <title>Gammaproteobacteria mediating utilization of methyl-, sulfur- and petroleum organic compounds in deep ocean hydrothermal plumes.</title>
        <authorList>
            <person name="Zhou Z."/>
            <person name="Liu Y."/>
            <person name="Pan J."/>
            <person name="Cron B.R."/>
            <person name="Toner B.M."/>
            <person name="Anantharaman K."/>
            <person name="Breier J.A."/>
            <person name="Dick G.J."/>
            <person name="Li M."/>
        </authorList>
    </citation>
    <scope>NUCLEOTIDE SEQUENCE</scope>
    <source>
        <strain evidence="2">SZUA-1515</strain>
    </source>
</reference>
<evidence type="ECO:0000313" key="3">
    <source>
        <dbReference type="Proteomes" id="UP000608579"/>
    </source>
</evidence>
<gene>
    <name evidence="2" type="ORF">EYH45_05860</name>
</gene>
<accession>A0A832ZWJ1</accession>
<organism evidence="2 3">
    <name type="scientific">Caldiarchaeum subterraneum</name>
    <dbReference type="NCBI Taxonomy" id="311458"/>
    <lineage>
        <taxon>Archaea</taxon>
        <taxon>Nitrososphaerota</taxon>
        <taxon>Candidatus Caldarchaeales</taxon>
        <taxon>Candidatus Caldarchaeaceae</taxon>
        <taxon>Candidatus Caldarchaeum</taxon>
    </lineage>
</organism>
<dbReference type="AlphaFoldDB" id="A0A832ZWJ1"/>
<feature type="transmembrane region" description="Helical" evidence="1">
    <location>
        <begin position="6"/>
        <end position="24"/>
    </location>
</feature>
<protein>
    <submittedName>
        <fullName evidence="2">Uncharacterized protein</fullName>
    </submittedName>
</protein>
<comment type="caution">
    <text evidence="2">The sequence shown here is derived from an EMBL/GenBank/DDBJ whole genome shotgun (WGS) entry which is preliminary data.</text>
</comment>
<name>A0A832ZWJ1_CALS0</name>
<evidence type="ECO:0000313" key="2">
    <source>
        <dbReference type="EMBL" id="HIQ30073.1"/>
    </source>
</evidence>
<feature type="transmembrane region" description="Helical" evidence="1">
    <location>
        <begin position="69"/>
        <end position="90"/>
    </location>
</feature>
<evidence type="ECO:0000256" key="1">
    <source>
        <dbReference type="SAM" id="Phobius"/>
    </source>
</evidence>
<sequence length="184" mass="20082">MPGALHLATLGLAVLTLIGLIITMNQPVTYVQPLQVMLLAILLTALTPMLFPITQMLGGGVLMPLPGDFLSYGSLPMLTWLVAGAVIGVMSVDRGSAVRASLLLTSLYYLIWITMTITILPNVKGTIYWSTYLDRVFTTIVTRTPLEIVAIYAAPLMTAVATDALLSLGRREPTIRKARELRYY</sequence>
<dbReference type="Proteomes" id="UP000608579">
    <property type="component" value="Unassembled WGS sequence"/>
</dbReference>
<keyword evidence="1" id="KW-0812">Transmembrane</keyword>
<keyword evidence="1" id="KW-1133">Transmembrane helix</keyword>
<feature type="transmembrane region" description="Helical" evidence="1">
    <location>
        <begin position="102"/>
        <end position="129"/>
    </location>
</feature>
<keyword evidence="1" id="KW-0472">Membrane</keyword>